<evidence type="ECO:0000256" key="1">
    <source>
        <dbReference type="SAM" id="Phobius"/>
    </source>
</evidence>
<evidence type="ECO:0000313" key="3">
    <source>
        <dbReference type="Proteomes" id="UP001164705"/>
    </source>
</evidence>
<keyword evidence="2" id="KW-0328">Glycosyltransferase</keyword>
<dbReference type="InterPro" id="IPR001640">
    <property type="entry name" value="Lgt"/>
</dbReference>
<keyword evidence="1" id="KW-1133">Transmembrane helix</keyword>
<dbReference type="GO" id="GO:0008961">
    <property type="term" value="F:phosphatidylglycerol-prolipoprotein diacylglyceryl transferase activity"/>
    <property type="evidence" value="ECO:0007669"/>
    <property type="project" value="InterPro"/>
</dbReference>
<dbReference type="Proteomes" id="UP001164705">
    <property type="component" value="Chromosome"/>
</dbReference>
<dbReference type="AlphaFoldDB" id="A0A9E8SC70"/>
<keyword evidence="2" id="KW-0808">Transferase</keyword>
<feature type="transmembrane region" description="Helical" evidence="1">
    <location>
        <begin position="12"/>
        <end position="30"/>
    </location>
</feature>
<gene>
    <name evidence="2" type="ORF">N7U66_12275</name>
</gene>
<dbReference type="Pfam" id="PF01790">
    <property type="entry name" value="LGT"/>
    <property type="match status" value="1"/>
</dbReference>
<sequence length="95" mass="11384">MDLGDGLLRHPSALYELVFLMLLFLGLKRLQNHASIKNGDLFKWFMLLYFGFRFCIEFLKPNVFYFLGLSTIQILCVICWLYYSRFILQKLNYAR</sequence>
<keyword evidence="3" id="KW-1185">Reference proteome</keyword>
<dbReference type="RefSeq" id="WP_267675525.1">
    <property type="nucleotide sequence ID" value="NZ_CP113088.1"/>
</dbReference>
<evidence type="ECO:0000313" key="2">
    <source>
        <dbReference type="EMBL" id="WAC00978.1"/>
    </source>
</evidence>
<reference evidence="2" key="1">
    <citation type="submission" date="2022-11" db="EMBL/GenBank/DDBJ databases">
        <title>Lacinutrix neustonica HL-RS19T sp. nov., isolated from the surface microlayer sample of brackish Lake Shihwa.</title>
        <authorList>
            <person name="Choi J.Y."/>
            <person name="Hwang C.Y."/>
        </authorList>
    </citation>
    <scope>NUCLEOTIDE SEQUENCE</scope>
    <source>
        <strain evidence="2">HL-RS19</strain>
    </source>
</reference>
<feature type="transmembrane region" description="Helical" evidence="1">
    <location>
        <begin position="65"/>
        <end position="83"/>
    </location>
</feature>
<dbReference type="EC" id="2.4.99.-" evidence="2"/>
<dbReference type="GO" id="GO:0005886">
    <property type="term" value="C:plasma membrane"/>
    <property type="evidence" value="ECO:0007669"/>
    <property type="project" value="InterPro"/>
</dbReference>
<name>A0A9E8SC70_9FLAO</name>
<keyword evidence="1" id="KW-0472">Membrane</keyword>
<organism evidence="2 3">
    <name type="scientific">Lacinutrix neustonica</name>
    <dbReference type="NCBI Taxonomy" id="2980107"/>
    <lineage>
        <taxon>Bacteria</taxon>
        <taxon>Pseudomonadati</taxon>
        <taxon>Bacteroidota</taxon>
        <taxon>Flavobacteriia</taxon>
        <taxon>Flavobacteriales</taxon>
        <taxon>Flavobacteriaceae</taxon>
        <taxon>Lacinutrix</taxon>
    </lineage>
</organism>
<proteinExistence type="predicted"/>
<dbReference type="GO" id="GO:0042158">
    <property type="term" value="P:lipoprotein biosynthetic process"/>
    <property type="evidence" value="ECO:0007669"/>
    <property type="project" value="InterPro"/>
</dbReference>
<dbReference type="KEGG" id="lnu:N7U66_12275"/>
<keyword evidence="1" id="KW-0812">Transmembrane</keyword>
<dbReference type="EMBL" id="CP113088">
    <property type="protein sequence ID" value="WAC00978.1"/>
    <property type="molecule type" value="Genomic_DNA"/>
</dbReference>
<accession>A0A9E8SC70</accession>
<protein>
    <submittedName>
        <fullName evidence="2">Prolipoprotein diacylglyceryl transferase</fullName>
        <ecNumber evidence="2">2.4.99.-</ecNumber>
    </submittedName>
</protein>